<accession>A0A7J4JH71</accession>
<name>A0A7J4JH71_9ARCH</name>
<proteinExistence type="inferred from homology"/>
<comment type="subunit">
    <text evidence="4">Part of the 30S ribosomal subunit.</text>
</comment>
<evidence type="ECO:0000313" key="6">
    <source>
        <dbReference type="EMBL" id="HIH17048.1"/>
    </source>
</evidence>
<dbReference type="GO" id="GO:0000028">
    <property type="term" value="P:ribosomal small subunit assembly"/>
    <property type="evidence" value="ECO:0007669"/>
    <property type="project" value="TreeGrafter"/>
</dbReference>
<dbReference type="NCBIfam" id="NF006811">
    <property type="entry name" value="PRK09333.1"/>
    <property type="match status" value="1"/>
</dbReference>
<dbReference type="HAMAP" id="MF_01474">
    <property type="entry name" value="Ribosomal_eS19"/>
    <property type="match status" value="1"/>
</dbReference>
<comment type="similarity">
    <text evidence="1 4">Belongs to the eukaryotic ribosomal protein eS19 family.</text>
</comment>
<evidence type="ECO:0000256" key="3">
    <source>
        <dbReference type="ARBA" id="ARBA00023274"/>
    </source>
</evidence>
<evidence type="ECO:0000256" key="2">
    <source>
        <dbReference type="ARBA" id="ARBA00022980"/>
    </source>
</evidence>
<dbReference type="GO" id="GO:0022627">
    <property type="term" value="C:cytosolic small ribosomal subunit"/>
    <property type="evidence" value="ECO:0007669"/>
    <property type="project" value="TreeGrafter"/>
</dbReference>
<dbReference type="InterPro" id="IPR001266">
    <property type="entry name" value="Ribosomal_eS19"/>
</dbReference>
<organism evidence="6 7">
    <name type="scientific">Candidatus Iainarchaeum sp</name>
    <dbReference type="NCBI Taxonomy" id="3101447"/>
    <lineage>
        <taxon>Archaea</taxon>
        <taxon>Candidatus Iainarchaeota</taxon>
        <taxon>Candidatus Iainarchaeia</taxon>
        <taxon>Candidatus Iainarchaeales</taxon>
        <taxon>Candidatus Iainarchaeaceae</taxon>
        <taxon>Candidatus Iainarchaeum</taxon>
    </lineage>
</organism>
<dbReference type="GO" id="GO:0006412">
    <property type="term" value="P:translation"/>
    <property type="evidence" value="ECO:0007669"/>
    <property type="project" value="UniProtKB-UniRule"/>
</dbReference>
<comment type="function">
    <text evidence="4">May be involved in maturation of the 30S ribosomal subunit.</text>
</comment>
<dbReference type="InterPro" id="IPR036390">
    <property type="entry name" value="WH_DNA-bd_sf"/>
</dbReference>
<dbReference type="InterPro" id="IPR036388">
    <property type="entry name" value="WH-like_DNA-bd_sf"/>
</dbReference>
<dbReference type="GO" id="GO:0003723">
    <property type="term" value="F:RNA binding"/>
    <property type="evidence" value="ECO:0007669"/>
    <property type="project" value="TreeGrafter"/>
</dbReference>
<keyword evidence="3 4" id="KW-0687">Ribonucleoprotein</keyword>
<gene>
    <name evidence="4" type="primary">rps19e</name>
    <name evidence="6" type="ORF">HA252_06605</name>
</gene>
<dbReference type="Pfam" id="PF01090">
    <property type="entry name" value="Ribosomal_S19e"/>
    <property type="match status" value="1"/>
</dbReference>
<dbReference type="EMBL" id="DUGH01000158">
    <property type="protein sequence ID" value="HIH17048.1"/>
    <property type="molecule type" value="Genomic_DNA"/>
</dbReference>
<dbReference type="Gene3D" id="1.10.10.10">
    <property type="entry name" value="Winged helix-like DNA-binding domain superfamily/Winged helix DNA-binding domain"/>
    <property type="match status" value="1"/>
</dbReference>
<evidence type="ECO:0000313" key="7">
    <source>
        <dbReference type="Proteomes" id="UP000564964"/>
    </source>
</evidence>
<reference evidence="7" key="1">
    <citation type="journal article" date="2020" name="bioRxiv">
        <title>A rank-normalized archaeal taxonomy based on genome phylogeny resolves widespread incomplete and uneven classifications.</title>
        <authorList>
            <person name="Rinke C."/>
            <person name="Chuvochina M."/>
            <person name="Mussig A.J."/>
            <person name="Chaumeil P.-A."/>
            <person name="Waite D.W."/>
            <person name="Whitman W.B."/>
            <person name="Parks D.H."/>
            <person name="Hugenholtz P."/>
        </authorList>
    </citation>
    <scope>NUCLEOTIDE SEQUENCE [LARGE SCALE GENOMIC DNA]</scope>
</reference>
<dbReference type="GO" id="GO:0003735">
    <property type="term" value="F:structural constituent of ribosome"/>
    <property type="evidence" value="ECO:0007669"/>
    <property type="project" value="InterPro"/>
</dbReference>
<dbReference type="SMART" id="SM01413">
    <property type="entry name" value="Ribosomal_S19e"/>
    <property type="match status" value="1"/>
</dbReference>
<dbReference type="AlphaFoldDB" id="A0A7J4JH71"/>
<keyword evidence="2 4" id="KW-0689">Ribosomal protein</keyword>
<evidence type="ECO:0000256" key="5">
    <source>
        <dbReference type="SAM" id="MobiDB-lite"/>
    </source>
</evidence>
<feature type="region of interest" description="Disordered" evidence="5">
    <location>
        <begin position="147"/>
        <end position="202"/>
    </location>
</feature>
<dbReference type="Proteomes" id="UP000564964">
    <property type="component" value="Unassembled WGS sequence"/>
</dbReference>
<dbReference type="PANTHER" id="PTHR11710">
    <property type="entry name" value="40S RIBOSOMAL PROTEIN S19"/>
    <property type="match status" value="1"/>
</dbReference>
<comment type="caution">
    <text evidence="6">The sequence shown here is derived from an EMBL/GenBank/DDBJ whole genome shotgun (WGS) entry which is preliminary data.</text>
</comment>
<dbReference type="InterPro" id="IPR027548">
    <property type="entry name" value="Ribosomal_eS19_archaeal"/>
</dbReference>
<evidence type="ECO:0000256" key="1">
    <source>
        <dbReference type="ARBA" id="ARBA00010014"/>
    </source>
</evidence>
<evidence type="ECO:0000256" key="4">
    <source>
        <dbReference type="HAMAP-Rule" id="MF_01474"/>
    </source>
</evidence>
<dbReference type="SUPFAM" id="SSF46785">
    <property type="entry name" value="Winged helix' DNA-binding domain"/>
    <property type="match status" value="1"/>
</dbReference>
<dbReference type="PANTHER" id="PTHR11710:SF0">
    <property type="entry name" value="40S RIBOSOMAL PROTEIN S19"/>
    <property type="match status" value="1"/>
</dbReference>
<protein>
    <recommendedName>
        <fullName evidence="4">Small ribosomal subunit protein eS19</fullName>
    </recommendedName>
</protein>
<sequence length="202" mass="23474">MAVYDVPAAELIQRVAEDLRKELQQPGFTPYVKTGVGRERSPQNKDWWLVRSASILYRLYKDGPAGTEGLRSYYGGRKNRGLKPERFRKASGKVIRTCLQALEKSGYIKKVKKGRVVSQKGQGYLEKKAEEIKKHLTEILQQKEEAELRVEKEKQLSKEELELRETFRKQKEEEKRHEAEKHKKEGKPQPAKKPEEGKAEQQ</sequence>